<evidence type="ECO:0000313" key="3">
    <source>
        <dbReference type="Proteomes" id="UP001519460"/>
    </source>
</evidence>
<evidence type="ECO:0000256" key="1">
    <source>
        <dbReference type="SAM" id="MobiDB-lite"/>
    </source>
</evidence>
<feature type="non-terminal residue" evidence="2">
    <location>
        <position position="1"/>
    </location>
</feature>
<feature type="non-terminal residue" evidence="2">
    <location>
        <position position="126"/>
    </location>
</feature>
<reference evidence="2 3" key="1">
    <citation type="journal article" date="2023" name="Sci. Data">
        <title>Genome assembly of the Korean intertidal mud-creeper Batillaria attramentaria.</title>
        <authorList>
            <person name="Patra A.K."/>
            <person name="Ho P.T."/>
            <person name="Jun S."/>
            <person name="Lee S.J."/>
            <person name="Kim Y."/>
            <person name="Won Y.J."/>
        </authorList>
    </citation>
    <scope>NUCLEOTIDE SEQUENCE [LARGE SCALE GENOMIC DNA]</scope>
    <source>
        <strain evidence="2">Wonlab-2016</strain>
    </source>
</reference>
<name>A0ABD0K7S0_9CAEN</name>
<sequence>SLRDNDHGGDHNNGLFNVDCSRFTILVGEKRRRDRHEKGEKGRIRSASARRHFWSPEGTGADTKWRPATSPIDTPPIRVAPVGERQPIQFPVWRINTTLLGARGDAPSAWDGLGCRRLFRVVVDAA</sequence>
<comment type="caution">
    <text evidence="2">The sequence shown here is derived from an EMBL/GenBank/DDBJ whole genome shotgun (WGS) entry which is preliminary data.</text>
</comment>
<feature type="compositionally biased region" description="Basic and acidic residues" evidence="1">
    <location>
        <begin position="31"/>
        <end position="43"/>
    </location>
</feature>
<organism evidence="2 3">
    <name type="scientific">Batillaria attramentaria</name>
    <dbReference type="NCBI Taxonomy" id="370345"/>
    <lineage>
        <taxon>Eukaryota</taxon>
        <taxon>Metazoa</taxon>
        <taxon>Spiralia</taxon>
        <taxon>Lophotrochozoa</taxon>
        <taxon>Mollusca</taxon>
        <taxon>Gastropoda</taxon>
        <taxon>Caenogastropoda</taxon>
        <taxon>Sorbeoconcha</taxon>
        <taxon>Cerithioidea</taxon>
        <taxon>Batillariidae</taxon>
        <taxon>Batillaria</taxon>
    </lineage>
</organism>
<keyword evidence="3" id="KW-1185">Reference proteome</keyword>
<dbReference type="EMBL" id="JACVVK020000233">
    <property type="protein sequence ID" value="KAK7483100.1"/>
    <property type="molecule type" value="Genomic_DNA"/>
</dbReference>
<proteinExistence type="predicted"/>
<dbReference type="AlphaFoldDB" id="A0ABD0K7S0"/>
<gene>
    <name evidence="2" type="ORF">BaRGS_00025668</name>
</gene>
<feature type="region of interest" description="Disordered" evidence="1">
    <location>
        <begin position="31"/>
        <end position="76"/>
    </location>
</feature>
<dbReference type="Proteomes" id="UP001519460">
    <property type="component" value="Unassembled WGS sequence"/>
</dbReference>
<evidence type="ECO:0000313" key="2">
    <source>
        <dbReference type="EMBL" id="KAK7483100.1"/>
    </source>
</evidence>
<protein>
    <submittedName>
        <fullName evidence="2">Uncharacterized protein</fullName>
    </submittedName>
</protein>
<accession>A0ABD0K7S0</accession>